<name>A0AAV0AW15_PHAPC</name>
<organism evidence="2 3">
    <name type="scientific">Phakopsora pachyrhizi</name>
    <name type="common">Asian soybean rust disease fungus</name>
    <dbReference type="NCBI Taxonomy" id="170000"/>
    <lineage>
        <taxon>Eukaryota</taxon>
        <taxon>Fungi</taxon>
        <taxon>Dikarya</taxon>
        <taxon>Basidiomycota</taxon>
        <taxon>Pucciniomycotina</taxon>
        <taxon>Pucciniomycetes</taxon>
        <taxon>Pucciniales</taxon>
        <taxon>Phakopsoraceae</taxon>
        <taxon>Phakopsora</taxon>
    </lineage>
</organism>
<feature type="chain" id="PRO_5043829926" description="Secreted protein" evidence="1">
    <location>
        <begin position="28"/>
        <end position="206"/>
    </location>
</feature>
<gene>
    <name evidence="2" type="ORF">PPACK8108_LOCUS7591</name>
</gene>
<evidence type="ECO:0008006" key="4">
    <source>
        <dbReference type="Google" id="ProtNLM"/>
    </source>
</evidence>
<protein>
    <recommendedName>
        <fullName evidence="4">Secreted protein</fullName>
    </recommendedName>
</protein>
<proteinExistence type="predicted"/>
<keyword evidence="1" id="KW-0732">Signal</keyword>
<sequence length="206" mass="22794">MHHEGFMNRLINLKVLVLLTVVSILIALSIQEVSKPSICEGVMVIKPEIKEFSTVFSEPFHQAIGNVSYSLSMNGTFSLASTSNPSFKCSTILNQVKSSATMRTLKSVYASGQIHCASDYIDIDSSWLTRFTKVRFEGNLYIGIIVHDGICAESPTILERDSTCKYEAKMDNNMQSKQGNCKWLLGNEVHHLGDSDPNQTGVGQQL</sequence>
<accession>A0AAV0AW15</accession>
<comment type="caution">
    <text evidence="2">The sequence shown here is derived from an EMBL/GenBank/DDBJ whole genome shotgun (WGS) entry which is preliminary data.</text>
</comment>
<evidence type="ECO:0000256" key="1">
    <source>
        <dbReference type="SAM" id="SignalP"/>
    </source>
</evidence>
<feature type="signal peptide" evidence="1">
    <location>
        <begin position="1"/>
        <end position="27"/>
    </location>
</feature>
<keyword evidence="3" id="KW-1185">Reference proteome</keyword>
<evidence type="ECO:0000313" key="2">
    <source>
        <dbReference type="EMBL" id="CAH7672759.1"/>
    </source>
</evidence>
<evidence type="ECO:0000313" key="3">
    <source>
        <dbReference type="Proteomes" id="UP001153365"/>
    </source>
</evidence>
<dbReference type="Proteomes" id="UP001153365">
    <property type="component" value="Unassembled WGS sequence"/>
</dbReference>
<dbReference type="AlphaFoldDB" id="A0AAV0AW15"/>
<reference evidence="2" key="1">
    <citation type="submission" date="2022-06" db="EMBL/GenBank/DDBJ databases">
        <authorList>
            <consortium name="SYNGENTA / RWTH Aachen University"/>
        </authorList>
    </citation>
    <scope>NUCLEOTIDE SEQUENCE</scope>
</reference>
<dbReference type="EMBL" id="CALTRL010001496">
    <property type="protein sequence ID" value="CAH7672759.1"/>
    <property type="molecule type" value="Genomic_DNA"/>
</dbReference>